<dbReference type="EMBL" id="DRKW01000314">
    <property type="protein sequence ID" value="HEB74619.1"/>
    <property type="molecule type" value="Genomic_DNA"/>
</dbReference>
<organism evidence="1">
    <name type="scientific">Desulfofervidus auxilii</name>
    <dbReference type="NCBI Taxonomy" id="1621989"/>
    <lineage>
        <taxon>Bacteria</taxon>
        <taxon>Pseudomonadati</taxon>
        <taxon>Thermodesulfobacteriota</taxon>
        <taxon>Candidatus Desulfofervidia</taxon>
        <taxon>Candidatus Desulfofervidales</taxon>
        <taxon>Candidatus Desulfofervidaceae</taxon>
        <taxon>Candidatus Desulfofervidus</taxon>
    </lineage>
</organism>
<feature type="non-terminal residue" evidence="1">
    <location>
        <position position="1"/>
    </location>
</feature>
<dbReference type="Gene3D" id="3.30.470.20">
    <property type="entry name" value="ATP-grasp fold, B domain"/>
    <property type="match status" value="1"/>
</dbReference>
<dbReference type="AlphaFoldDB" id="A0A7V1I557"/>
<dbReference type="SUPFAM" id="SSF56059">
    <property type="entry name" value="Glutathione synthetase ATP-binding domain-like"/>
    <property type="match status" value="1"/>
</dbReference>
<gene>
    <name evidence="1" type="ORF">ENJ03_05295</name>
</gene>
<proteinExistence type="predicted"/>
<dbReference type="Pfam" id="PF13549">
    <property type="entry name" value="ATP-grasp_5"/>
    <property type="match status" value="1"/>
</dbReference>
<protein>
    <submittedName>
        <fullName evidence="1">Acetyl-CoA synthetase</fullName>
    </submittedName>
</protein>
<evidence type="ECO:0000313" key="1">
    <source>
        <dbReference type="EMBL" id="HEB74619.1"/>
    </source>
</evidence>
<sequence>KGVRGEAPKDIEAIKNLLMKVSQLTMENPEIKEIDLNPVFVFEKGLQVVDARMIL</sequence>
<accession>A0A7V1I557</accession>
<reference evidence="1" key="1">
    <citation type="journal article" date="2020" name="mSystems">
        <title>Genome- and Community-Level Interaction Insights into Carbon Utilization and Element Cycling Functions of Hydrothermarchaeota in Hydrothermal Sediment.</title>
        <authorList>
            <person name="Zhou Z."/>
            <person name="Liu Y."/>
            <person name="Xu W."/>
            <person name="Pan J."/>
            <person name="Luo Z.H."/>
            <person name="Li M."/>
        </authorList>
    </citation>
    <scope>NUCLEOTIDE SEQUENCE [LARGE SCALE GENOMIC DNA]</scope>
    <source>
        <strain evidence="1">HyVt-45</strain>
    </source>
</reference>
<dbReference type="Proteomes" id="UP000886268">
    <property type="component" value="Unassembled WGS sequence"/>
</dbReference>
<comment type="caution">
    <text evidence="1">The sequence shown here is derived from an EMBL/GenBank/DDBJ whole genome shotgun (WGS) entry which is preliminary data.</text>
</comment>
<name>A0A7V1I557_DESA2</name>